<organism evidence="3">
    <name type="scientific">Thermomicrobium roseum</name>
    <dbReference type="NCBI Taxonomy" id="500"/>
    <lineage>
        <taxon>Bacteria</taxon>
        <taxon>Pseudomonadati</taxon>
        <taxon>Thermomicrobiota</taxon>
        <taxon>Thermomicrobia</taxon>
        <taxon>Thermomicrobiales</taxon>
        <taxon>Thermomicrobiaceae</taxon>
        <taxon>Thermomicrobium</taxon>
    </lineage>
</organism>
<dbReference type="GO" id="GO:0016787">
    <property type="term" value="F:hydrolase activity"/>
    <property type="evidence" value="ECO:0007669"/>
    <property type="project" value="UniProtKB-KW"/>
</dbReference>
<dbReference type="PANTHER" id="PTHR43798">
    <property type="entry name" value="MONOACYLGLYCEROL LIPASE"/>
    <property type="match status" value="1"/>
</dbReference>
<reference evidence="3" key="1">
    <citation type="journal article" date="2020" name="mSystems">
        <title>Genome- and Community-Level Interaction Insights into Carbon Utilization and Element Cycling Functions of Hydrothermarchaeota in Hydrothermal Sediment.</title>
        <authorList>
            <person name="Zhou Z."/>
            <person name="Liu Y."/>
            <person name="Xu W."/>
            <person name="Pan J."/>
            <person name="Luo Z.H."/>
            <person name="Li M."/>
        </authorList>
    </citation>
    <scope>NUCLEOTIDE SEQUENCE [LARGE SCALE GENOMIC DNA]</scope>
    <source>
        <strain evidence="3">SpSt-222</strain>
    </source>
</reference>
<dbReference type="InterPro" id="IPR029058">
    <property type="entry name" value="AB_hydrolase_fold"/>
</dbReference>
<evidence type="ECO:0000313" key="3">
    <source>
        <dbReference type="EMBL" id="HEF65676.1"/>
    </source>
</evidence>
<dbReference type="SUPFAM" id="SSF53474">
    <property type="entry name" value="alpha/beta-Hydrolases"/>
    <property type="match status" value="1"/>
</dbReference>
<dbReference type="AlphaFoldDB" id="A0A7C1X130"/>
<sequence>MTVSEFVVQAGRLPTHLYRAGQGQPVIFLHGSGPGVTAWANWRFAVPALADQFDCIAPDLWGFARSGHPDPPPVGARAWMDLWVEQVIALMDHLGIERAHLVGNSMGGAIALHLLHRHRERFERVVLMGTAGAPHRLTPQLDVAWGFYEEPTAERLAQIIRWFVYDPASVGGDLDAIARDRLQAALDPVVRRSYEAMFPAPRQQHLDALVLPEEAYGAMDRAILLVHGRDDVVVPLETSLWLLPRLPRVQLHVFGQCSHWVQIEKRESFNALIRAFLSGAL</sequence>
<name>A0A7C1X130_THERO</name>
<comment type="caution">
    <text evidence="3">The sequence shown here is derived from an EMBL/GenBank/DDBJ whole genome shotgun (WGS) entry which is preliminary data.</text>
</comment>
<evidence type="ECO:0000256" key="1">
    <source>
        <dbReference type="ARBA" id="ARBA00022801"/>
    </source>
</evidence>
<dbReference type="Gene3D" id="3.40.50.1820">
    <property type="entry name" value="alpha/beta hydrolase"/>
    <property type="match status" value="1"/>
</dbReference>
<dbReference type="EMBL" id="DSJL01000011">
    <property type="protein sequence ID" value="HEF65676.1"/>
    <property type="molecule type" value="Genomic_DNA"/>
</dbReference>
<dbReference type="PRINTS" id="PR00111">
    <property type="entry name" value="ABHYDROLASE"/>
</dbReference>
<dbReference type="InterPro" id="IPR050266">
    <property type="entry name" value="AB_hydrolase_sf"/>
</dbReference>
<proteinExistence type="predicted"/>
<dbReference type="InterPro" id="IPR000073">
    <property type="entry name" value="AB_hydrolase_1"/>
</dbReference>
<protein>
    <submittedName>
        <fullName evidence="3">Alpha/beta fold hydrolase</fullName>
    </submittedName>
</protein>
<dbReference type="PANTHER" id="PTHR43798:SF31">
    <property type="entry name" value="AB HYDROLASE SUPERFAMILY PROTEIN YCLE"/>
    <property type="match status" value="1"/>
</dbReference>
<dbReference type="Pfam" id="PF00561">
    <property type="entry name" value="Abhydrolase_1"/>
    <property type="match status" value="1"/>
</dbReference>
<accession>A0A7C1X130</accession>
<feature type="domain" description="AB hydrolase-1" evidence="2">
    <location>
        <begin position="25"/>
        <end position="265"/>
    </location>
</feature>
<dbReference type="GO" id="GO:0016020">
    <property type="term" value="C:membrane"/>
    <property type="evidence" value="ECO:0007669"/>
    <property type="project" value="TreeGrafter"/>
</dbReference>
<keyword evidence="1 3" id="KW-0378">Hydrolase</keyword>
<evidence type="ECO:0000259" key="2">
    <source>
        <dbReference type="Pfam" id="PF00561"/>
    </source>
</evidence>
<gene>
    <name evidence="3" type="ORF">ENP47_08780</name>
</gene>